<dbReference type="AlphaFoldDB" id="K0RZ52"/>
<evidence type="ECO:0000256" key="9">
    <source>
        <dbReference type="ARBA" id="ARBA00022989"/>
    </source>
</evidence>
<evidence type="ECO:0000256" key="5">
    <source>
        <dbReference type="ARBA" id="ARBA00022660"/>
    </source>
</evidence>
<dbReference type="OMA" id="RNDEGDH"/>
<evidence type="ECO:0000256" key="10">
    <source>
        <dbReference type="ARBA" id="ARBA00023002"/>
    </source>
</evidence>
<comment type="subcellular location">
    <subcellularLocation>
        <location evidence="2">Membrane</location>
    </subcellularLocation>
</comment>
<dbReference type="eggNOG" id="ENOG502QRMM">
    <property type="taxonomic scope" value="Eukaryota"/>
</dbReference>
<evidence type="ECO:0000256" key="7">
    <source>
        <dbReference type="ARBA" id="ARBA00022723"/>
    </source>
</evidence>
<dbReference type="Pfam" id="PF01786">
    <property type="entry name" value="AOX"/>
    <property type="match status" value="1"/>
</dbReference>
<feature type="region of interest" description="Disordered" evidence="13">
    <location>
        <begin position="150"/>
        <end position="172"/>
    </location>
</feature>
<comment type="caution">
    <text evidence="15">The sequence shown here is derived from an EMBL/GenBank/DDBJ whole genome shotgun (WGS) entry which is preliminary data.</text>
</comment>
<feature type="signal peptide" evidence="14">
    <location>
        <begin position="1"/>
        <end position="18"/>
    </location>
</feature>
<keyword evidence="4" id="KW-0813">Transport</keyword>
<organism evidence="15 16">
    <name type="scientific">Thalassiosira oceanica</name>
    <name type="common">Marine diatom</name>
    <dbReference type="NCBI Taxonomy" id="159749"/>
    <lineage>
        <taxon>Eukaryota</taxon>
        <taxon>Sar</taxon>
        <taxon>Stramenopiles</taxon>
        <taxon>Ochrophyta</taxon>
        <taxon>Bacillariophyta</taxon>
        <taxon>Coscinodiscophyceae</taxon>
        <taxon>Thalassiosirophycidae</taxon>
        <taxon>Thalassiosirales</taxon>
        <taxon>Thalassiosiraceae</taxon>
        <taxon>Thalassiosira</taxon>
    </lineage>
</organism>
<proteinExistence type="inferred from homology"/>
<evidence type="ECO:0000256" key="14">
    <source>
        <dbReference type="SAM" id="SignalP"/>
    </source>
</evidence>
<protein>
    <recommendedName>
        <fullName evidence="17">Ubiquinol oxidase</fullName>
    </recommendedName>
</protein>
<evidence type="ECO:0000256" key="3">
    <source>
        <dbReference type="ARBA" id="ARBA00008388"/>
    </source>
</evidence>
<dbReference type="GO" id="GO:0010230">
    <property type="term" value="P:alternative respiration"/>
    <property type="evidence" value="ECO:0007669"/>
    <property type="project" value="TreeGrafter"/>
</dbReference>
<keyword evidence="6" id="KW-0812">Transmembrane</keyword>
<evidence type="ECO:0000256" key="6">
    <source>
        <dbReference type="ARBA" id="ARBA00022692"/>
    </source>
</evidence>
<evidence type="ECO:0000256" key="11">
    <source>
        <dbReference type="ARBA" id="ARBA00023004"/>
    </source>
</evidence>
<evidence type="ECO:0000256" key="12">
    <source>
        <dbReference type="ARBA" id="ARBA00023136"/>
    </source>
</evidence>
<keyword evidence="16" id="KW-1185">Reference proteome</keyword>
<accession>K0RZ52</accession>
<keyword evidence="5" id="KW-0679">Respiratory chain</keyword>
<evidence type="ECO:0000256" key="4">
    <source>
        <dbReference type="ARBA" id="ARBA00022448"/>
    </source>
</evidence>
<dbReference type="InterPro" id="IPR038659">
    <property type="entry name" value="AOX_sf"/>
</dbReference>
<comment type="cofactor">
    <cofactor evidence="1">
        <name>Fe cation</name>
        <dbReference type="ChEBI" id="CHEBI:24875"/>
    </cofactor>
</comment>
<dbReference type="GO" id="GO:0009916">
    <property type="term" value="F:alternative oxidase activity"/>
    <property type="evidence" value="ECO:0007669"/>
    <property type="project" value="InterPro"/>
</dbReference>
<evidence type="ECO:0000313" key="15">
    <source>
        <dbReference type="EMBL" id="EJK59088.1"/>
    </source>
</evidence>
<keyword evidence="8" id="KW-0249">Electron transport</keyword>
<name>K0RZ52_THAOC</name>
<dbReference type="EMBL" id="AGNL01023669">
    <property type="protein sequence ID" value="EJK59088.1"/>
    <property type="molecule type" value="Genomic_DNA"/>
</dbReference>
<keyword evidence="11" id="KW-0408">Iron</keyword>
<evidence type="ECO:0000256" key="13">
    <source>
        <dbReference type="SAM" id="MobiDB-lite"/>
    </source>
</evidence>
<evidence type="ECO:0000256" key="8">
    <source>
        <dbReference type="ARBA" id="ARBA00022982"/>
    </source>
</evidence>
<keyword evidence="10" id="KW-0560">Oxidoreductase</keyword>
<dbReference type="GO" id="GO:0005739">
    <property type="term" value="C:mitochondrion"/>
    <property type="evidence" value="ECO:0007669"/>
    <property type="project" value="TreeGrafter"/>
</dbReference>
<evidence type="ECO:0008006" key="17">
    <source>
        <dbReference type="Google" id="ProtNLM"/>
    </source>
</evidence>
<keyword evidence="12" id="KW-0472">Membrane</keyword>
<comment type="similarity">
    <text evidence="3">Belongs to the alternative oxidase family.</text>
</comment>
<dbReference type="GO" id="GO:0016020">
    <property type="term" value="C:membrane"/>
    <property type="evidence" value="ECO:0007669"/>
    <property type="project" value="UniProtKB-SubCell"/>
</dbReference>
<gene>
    <name evidence="15" type="ORF">THAOC_20735</name>
</gene>
<dbReference type="PANTHER" id="PTHR31803:SF19">
    <property type="entry name" value="UBIQUINOL OXIDASE"/>
    <property type="match status" value="1"/>
</dbReference>
<keyword evidence="14" id="KW-0732">Signal</keyword>
<reference evidence="15 16" key="1">
    <citation type="journal article" date="2012" name="Genome Biol.">
        <title>Genome and low-iron response of an oceanic diatom adapted to chronic iron limitation.</title>
        <authorList>
            <person name="Lommer M."/>
            <person name="Specht M."/>
            <person name="Roy A.S."/>
            <person name="Kraemer L."/>
            <person name="Andreson R."/>
            <person name="Gutowska M.A."/>
            <person name="Wolf J."/>
            <person name="Bergner S.V."/>
            <person name="Schilhabel M.B."/>
            <person name="Klostermeier U.C."/>
            <person name="Beiko R.G."/>
            <person name="Rosenstiel P."/>
            <person name="Hippler M."/>
            <person name="Laroche J."/>
        </authorList>
    </citation>
    <scope>NUCLEOTIDE SEQUENCE [LARGE SCALE GENOMIC DNA]</scope>
    <source>
        <strain evidence="15 16">CCMP1005</strain>
    </source>
</reference>
<feature type="chain" id="PRO_5003836681" description="Ubiquinol oxidase" evidence="14">
    <location>
        <begin position="19"/>
        <end position="695"/>
    </location>
</feature>
<dbReference type="InterPro" id="IPR002680">
    <property type="entry name" value="AOX"/>
</dbReference>
<dbReference type="PANTHER" id="PTHR31803">
    <property type="entry name" value="ALTERNATIVE OXIDASE"/>
    <property type="match status" value="1"/>
</dbReference>
<keyword evidence="9" id="KW-1133">Transmembrane helix</keyword>
<dbReference type="OrthoDB" id="4493at2759"/>
<dbReference type="Proteomes" id="UP000266841">
    <property type="component" value="Unassembled WGS sequence"/>
</dbReference>
<keyword evidence="7" id="KW-0479">Metal-binding</keyword>
<dbReference type="Gene3D" id="1.20.1260.140">
    <property type="entry name" value="Alternative oxidase"/>
    <property type="match status" value="1"/>
</dbReference>
<evidence type="ECO:0000313" key="16">
    <source>
        <dbReference type="Proteomes" id="UP000266841"/>
    </source>
</evidence>
<sequence length="695" mass="76960">MIMVWSRGSLSCAACCAAARLPWKFEDGRTTDTGGVYRQFRRQRSSIALQAADWTGCNRGGRGERAAAGVRALRRVYKELSLSFRGGGAVRVPTPNLQQMRSANHPVGAASLAIVLACLDGHSARAFTSLRLQPSLFPTLVDSTRLHESTLKEENGDSKPGGSWSIAAPRREVEEAKRKKQVATDALKKLLDRQQRDVQQTLDLLEHITIIDEHQLFENDMLTGENVTEMAFNLSANPMTASIASGVDYGFISRSEGCRVENLSNEYLSEDLRFEDYGPPGNVWELGSQQFMRNLRAMVGEYRDEVDNPALTPRQKELQAKLGQLTLNSTAIWERERARGEVVAPLVIKFPYYALCFLLDVVFEGRNAFSRFFLLETVARMPYFSYITMLHLYESLGFWRRSSDIKRIHFAEEWNEFHHLLIMESMGGDQPYWVRFLAQHSAVAYYVALCLLWIASPSLSYKFSEMLETHAVDTYGQFVDENESKLKELPPSLVAVEYYTIGLSDPMFGEYQTASVNDPHRGVRKPGLSMNSLYDVFCAIRNDEGDHVQTMSSCLDPKVSTLSPALESRVLIGIALAAGANVLTDGNVEVISTIGSSLSTLTGIEGFDQLADTLTDMDLDVVIGAEDGGISNAILGVAAGLGSGLQNIAERTVDVDVDDDAAIEGITGLDGFELDIIIEAFKTFVASIWEVLPFL</sequence>
<evidence type="ECO:0000256" key="1">
    <source>
        <dbReference type="ARBA" id="ARBA00001962"/>
    </source>
</evidence>
<dbReference type="GO" id="GO:0046872">
    <property type="term" value="F:metal ion binding"/>
    <property type="evidence" value="ECO:0007669"/>
    <property type="project" value="UniProtKB-KW"/>
</dbReference>
<evidence type="ECO:0000256" key="2">
    <source>
        <dbReference type="ARBA" id="ARBA00004370"/>
    </source>
</evidence>